<feature type="region of interest" description="Disordered" evidence="1">
    <location>
        <begin position="85"/>
        <end position="109"/>
    </location>
</feature>
<organism evidence="3 4">
    <name type="scientific">Cupriavidus gilardii J11</name>
    <dbReference type="NCBI Taxonomy" id="936133"/>
    <lineage>
        <taxon>Bacteria</taxon>
        <taxon>Pseudomonadati</taxon>
        <taxon>Pseudomonadota</taxon>
        <taxon>Betaproteobacteria</taxon>
        <taxon>Burkholderiales</taxon>
        <taxon>Burkholderiaceae</taxon>
        <taxon>Cupriavidus</taxon>
    </lineage>
</organism>
<accession>A0A562BNX1</accession>
<reference evidence="3 4" key="1">
    <citation type="submission" date="2019-07" db="EMBL/GenBank/DDBJ databases">
        <title>Genome sequencing of lignin-degrading bacterial isolates.</title>
        <authorList>
            <person name="Gladden J."/>
        </authorList>
    </citation>
    <scope>NUCLEOTIDE SEQUENCE [LARGE SCALE GENOMIC DNA]</scope>
    <source>
        <strain evidence="3 4">J11</strain>
    </source>
</reference>
<evidence type="ECO:0008006" key="5">
    <source>
        <dbReference type="Google" id="ProtNLM"/>
    </source>
</evidence>
<evidence type="ECO:0000313" key="3">
    <source>
        <dbReference type="EMBL" id="TWG86610.1"/>
    </source>
</evidence>
<dbReference type="Proteomes" id="UP000318141">
    <property type="component" value="Unassembled WGS sequence"/>
</dbReference>
<keyword evidence="2" id="KW-0732">Signal</keyword>
<keyword evidence="4" id="KW-1185">Reference proteome</keyword>
<protein>
    <recommendedName>
        <fullName evidence="5">DUF4124 domain-containing protein</fullName>
    </recommendedName>
</protein>
<feature type="signal peptide" evidence="2">
    <location>
        <begin position="1"/>
        <end position="21"/>
    </location>
</feature>
<evidence type="ECO:0000256" key="1">
    <source>
        <dbReference type="SAM" id="MobiDB-lite"/>
    </source>
</evidence>
<feature type="compositionally biased region" description="Basic and acidic residues" evidence="1">
    <location>
        <begin position="87"/>
        <end position="109"/>
    </location>
</feature>
<feature type="chain" id="PRO_5022244847" description="DUF4124 domain-containing protein" evidence="2">
    <location>
        <begin position="22"/>
        <end position="170"/>
    </location>
</feature>
<name>A0A562BNX1_9BURK</name>
<evidence type="ECO:0000313" key="4">
    <source>
        <dbReference type="Proteomes" id="UP000318141"/>
    </source>
</evidence>
<evidence type="ECO:0000256" key="2">
    <source>
        <dbReference type="SAM" id="SignalP"/>
    </source>
</evidence>
<proteinExistence type="predicted"/>
<dbReference type="AlphaFoldDB" id="A0A562BNX1"/>
<dbReference type="EMBL" id="VLJN01000012">
    <property type="protein sequence ID" value="TWG86610.1"/>
    <property type="molecule type" value="Genomic_DNA"/>
</dbReference>
<dbReference type="OrthoDB" id="5298561at2"/>
<comment type="caution">
    <text evidence="3">The sequence shown here is derived from an EMBL/GenBank/DDBJ whole genome shotgun (WGS) entry which is preliminary data.</text>
</comment>
<sequence>MACAVAALLAAVLAPAGSALAEAGRSGSQIYVCTGAGGVPEYRNGPAGKGCKPLDLPDVVSVPAGRAAPRAAARAEPFAPAVASDFPRVDRATQRQRDSERRTVLEEELRSEQARLAALRAEYNQGQPERRGDERNHQRYLERVDRLAADIARSEANAAALRRELANLKE</sequence>
<gene>
    <name evidence="3" type="ORF">L602_000200000110</name>
</gene>